<dbReference type="SMART" id="SM00494">
    <property type="entry name" value="ChtBD2"/>
    <property type="match status" value="3"/>
</dbReference>
<feature type="DNA-binding region" description="Homeobox" evidence="5">
    <location>
        <begin position="56"/>
        <end position="115"/>
    </location>
</feature>
<feature type="domain" description="Chitin-binding type-2" evidence="9">
    <location>
        <begin position="236"/>
        <end position="292"/>
    </location>
</feature>
<keyword evidence="4 5" id="KW-0539">Nucleus</keyword>
<dbReference type="InterPro" id="IPR002557">
    <property type="entry name" value="Chitin-bd_dom"/>
</dbReference>
<evidence type="ECO:0000313" key="10">
    <source>
        <dbReference type="EMBL" id="PIO76254.1"/>
    </source>
</evidence>
<evidence type="ECO:0000259" key="8">
    <source>
        <dbReference type="PROSITE" id="PS50071"/>
    </source>
</evidence>
<organism evidence="10 11">
    <name type="scientific">Teladorsagia circumcincta</name>
    <name type="common">Brown stomach worm</name>
    <name type="synonym">Ostertagia circumcincta</name>
    <dbReference type="NCBI Taxonomy" id="45464"/>
    <lineage>
        <taxon>Eukaryota</taxon>
        <taxon>Metazoa</taxon>
        <taxon>Ecdysozoa</taxon>
        <taxon>Nematoda</taxon>
        <taxon>Chromadorea</taxon>
        <taxon>Rhabditida</taxon>
        <taxon>Rhabditina</taxon>
        <taxon>Rhabditomorpha</taxon>
        <taxon>Strongyloidea</taxon>
        <taxon>Trichostrongylidae</taxon>
        <taxon>Teladorsagia</taxon>
    </lineage>
</organism>
<dbReference type="PRINTS" id="PR00024">
    <property type="entry name" value="HOMEOBOX"/>
</dbReference>
<dbReference type="InterPro" id="IPR020479">
    <property type="entry name" value="HD_metazoa"/>
</dbReference>
<evidence type="ECO:0000256" key="6">
    <source>
        <dbReference type="RuleBase" id="RU000682"/>
    </source>
</evidence>
<dbReference type="PROSITE" id="PS50071">
    <property type="entry name" value="HOMEOBOX_2"/>
    <property type="match status" value="1"/>
</dbReference>
<accession>A0A2G9V180</accession>
<dbReference type="GO" id="GO:0030154">
    <property type="term" value="P:cell differentiation"/>
    <property type="evidence" value="ECO:0007669"/>
    <property type="project" value="TreeGrafter"/>
</dbReference>
<dbReference type="SUPFAM" id="SSF46689">
    <property type="entry name" value="Homeodomain-like"/>
    <property type="match status" value="1"/>
</dbReference>
<dbReference type="InterPro" id="IPR000047">
    <property type="entry name" value="HTH_motif"/>
</dbReference>
<dbReference type="GO" id="GO:0005634">
    <property type="term" value="C:nucleus"/>
    <property type="evidence" value="ECO:0007669"/>
    <property type="project" value="UniProtKB-SubCell"/>
</dbReference>
<dbReference type="InterPro" id="IPR001356">
    <property type="entry name" value="HD"/>
</dbReference>
<dbReference type="PROSITE" id="PS50940">
    <property type="entry name" value="CHIT_BIND_II"/>
    <property type="match status" value="3"/>
</dbReference>
<evidence type="ECO:0000256" key="5">
    <source>
        <dbReference type="PROSITE-ProRule" id="PRU00108"/>
    </source>
</evidence>
<dbReference type="PANTHER" id="PTHR24340:SF116">
    <property type="entry name" value="HOMEOBOX PROTEIN CEH-28"/>
    <property type="match status" value="1"/>
</dbReference>
<dbReference type="PANTHER" id="PTHR24340">
    <property type="entry name" value="HOMEOBOX PROTEIN NKX"/>
    <property type="match status" value="1"/>
</dbReference>
<comment type="subcellular location">
    <subcellularLocation>
        <location evidence="1 5 6">Nucleus</location>
    </subcellularLocation>
</comment>
<dbReference type="Gene3D" id="2.170.140.10">
    <property type="entry name" value="Chitin binding domain"/>
    <property type="match status" value="2"/>
</dbReference>
<dbReference type="GO" id="GO:0000978">
    <property type="term" value="F:RNA polymerase II cis-regulatory region sequence-specific DNA binding"/>
    <property type="evidence" value="ECO:0007669"/>
    <property type="project" value="TreeGrafter"/>
</dbReference>
<evidence type="ECO:0000256" key="3">
    <source>
        <dbReference type="ARBA" id="ARBA00023155"/>
    </source>
</evidence>
<reference evidence="10 11" key="1">
    <citation type="submission" date="2015-09" db="EMBL/GenBank/DDBJ databases">
        <title>Draft genome of the parasitic nematode Teladorsagia circumcincta isolate WARC Sus (inbred).</title>
        <authorList>
            <person name="Mitreva M."/>
        </authorList>
    </citation>
    <scope>NUCLEOTIDE SEQUENCE [LARGE SCALE GENOMIC DNA]</scope>
    <source>
        <strain evidence="10 11">S</strain>
    </source>
</reference>
<feature type="region of interest" description="Disordered" evidence="7">
    <location>
        <begin position="360"/>
        <end position="382"/>
    </location>
</feature>
<sequence>MLMDCTQPEIMRTKDCERHGAGKMHFNFAQQYDNSFMKATQGNKECSVALRSQQQRRKPRVLFTQRQVNELEERFKRQRYVTASEREELANRLGLSATQVKIWFQNRRYKCKRLAQDRTLQLSQLPFTPSQMIHLIARAEVTCVNREDGAYTIGCSSSFFFCSNGIVHMSTCQNGLFYDVDRRTCDHKFRVRACGGHPEVQREPVTRPPLLVPTYAPVAMKSYAKIGGYGRVADLSQSCKEKANGAHPLGSCNQQYVYCVDGVAQLAECAAGEVFGDDGKCVPVKNNPECSVSLSGASATDCSSRPDGYYASRCSTDFLYCNGGIAQPMKCPSSLVFNEVKGYCDYPEDCELDNALKSHSEQDAHSSNVQRQYSADSSKSVS</sequence>
<feature type="domain" description="Homeobox" evidence="8">
    <location>
        <begin position="54"/>
        <end position="114"/>
    </location>
</feature>
<feature type="domain" description="Chitin-binding type-2" evidence="9">
    <location>
        <begin position="140"/>
        <end position="196"/>
    </location>
</feature>
<dbReference type="Gene3D" id="1.10.10.60">
    <property type="entry name" value="Homeodomain-like"/>
    <property type="match status" value="1"/>
</dbReference>
<evidence type="ECO:0000313" key="11">
    <source>
        <dbReference type="Proteomes" id="UP000230423"/>
    </source>
</evidence>
<dbReference type="Pfam" id="PF01607">
    <property type="entry name" value="CBM_14"/>
    <property type="match status" value="3"/>
</dbReference>
<dbReference type="InterPro" id="IPR017970">
    <property type="entry name" value="Homeobox_CS"/>
</dbReference>
<feature type="domain" description="Chitin-binding type-2" evidence="9">
    <location>
        <begin position="299"/>
        <end position="352"/>
    </location>
</feature>
<feature type="compositionally biased region" description="Polar residues" evidence="7">
    <location>
        <begin position="365"/>
        <end position="382"/>
    </location>
</feature>
<dbReference type="CDD" id="cd00086">
    <property type="entry name" value="homeodomain"/>
    <property type="match status" value="1"/>
</dbReference>
<dbReference type="GO" id="GO:0000981">
    <property type="term" value="F:DNA-binding transcription factor activity, RNA polymerase II-specific"/>
    <property type="evidence" value="ECO:0007669"/>
    <property type="project" value="InterPro"/>
</dbReference>
<evidence type="ECO:0000256" key="7">
    <source>
        <dbReference type="SAM" id="MobiDB-lite"/>
    </source>
</evidence>
<dbReference type="Proteomes" id="UP000230423">
    <property type="component" value="Unassembled WGS sequence"/>
</dbReference>
<keyword evidence="2 5" id="KW-0238">DNA-binding</keyword>
<evidence type="ECO:0000259" key="9">
    <source>
        <dbReference type="PROSITE" id="PS50940"/>
    </source>
</evidence>
<dbReference type="OrthoDB" id="5914859at2759"/>
<dbReference type="GO" id="GO:0005576">
    <property type="term" value="C:extracellular region"/>
    <property type="evidence" value="ECO:0007669"/>
    <property type="project" value="InterPro"/>
</dbReference>
<dbReference type="SMART" id="SM00389">
    <property type="entry name" value="HOX"/>
    <property type="match status" value="1"/>
</dbReference>
<name>A0A2G9V180_TELCI</name>
<dbReference type="EMBL" id="KZ345067">
    <property type="protein sequence ID" value="PIO76254.1"/>
    <property type="molecule type" value="Genomic_DNA"/>
</dbReference>
<dbReference type="Pfam" id="PF00046">
    <property type="entry name" value="Homeodomain"/>
    <property type="match status" value="1"/>
</dbReference>
<evidence type="ECO:0000256" key="1">
    <source>
        <dbReference type="ARBA" id="ARBA00004123"/>
    </source>
</evidence>
<dbReference type="AlphaFoldDB" id="A0A2G9V180"/>
<dbReference type="PRINTS" id="PR00031">
    <property type="entry name" value="HTHREPRESSR"/>
</dbReference>
<dbReference type="InterPro" id="IPR050394">
    <property type="entry name" value="Homeobox_NK-like"/>
</dbReference>
<keyword evidence="3 5" id="KW-0371">Homeobox</keyword>
<proteinExistence type="predicted"/>
<keyword evidence="11" id="KW-1185">Reference proteome</keyword>
<evidence type="ECO:0000256" key="4">
    <source>
        <dbReference type="ARBA" id="ARBA00023242"/>
    </source>
</evidence>
<protein>
    <submittedName>
        <fullName evidence="10">Chitin binding Peritrophin-A domain protein</fullName>
    </submittedName>
</protein>
<evidence type="ECO:0000256" key="2">
    <source>
        <dbReference type="ARBA" id="ARBA00023125"/>
    </source>
</evidence>
<gene>
    <name evidence="10" type="ORF">TELCIR_01685</name>
</gene>
<dbReference type="GO" id="GO:0008061">
    <property type="term" value="F:chitin binding"/>
    <property type="evidence" value="ECO:0007669"/>
    <property type="project" value="InterPro"/>
</dbReference>
<dbReference type="InterPro" id="IPR036508">
    <property type="entry name" value="Chitin-bd_dom_sf"/>
</dbReference>
<dbReference type="InterPro" id="IPR009057">
    <property type="entry name" value="Homeodomain-like_sf"/>
</dbReference>
<dbReference type="PROSITE" id="PS00027">
    <property type="entry name" value="HOMEOBOX_1"/>
    <property type="match status" value="1"/>
</dbReference>
<dbReference type="SUPFAM" id="SSF57625">
    <property type="entry name" value="Invertebrate chitin-binding proteins"/>
    <property type="match status" value="3"/>
</dbReference>